<gene>
    <name evidence="3" type="ORF">SAMN04487779_102622</name>
</gene>
<evidence type="ECO:0000313" key="4">
    <source>
        <dbReference type="Proteomes" id="UP000198925"/>
    </source>
</evidence>
<keyword evidence="2" id="KW-0732">Signal</keyword>
<dbReference type="AlphaFoldDB" id="A0A1G7BM81"/>
<accession>A0A1G7BM81</accession>
<protein>
    <submittedName>
        <fullName evidence="3">Uncharacterized protein</fullName>
    </submittedName>
</protein>
<feature type="compositionally biased region" description="Low complexity" evidence="1">
    <location>
        <begin position="26"/>
        <end position="54"/>
    </location>
</feature>
<dbReference type="PROSITE" id="PS51257">
    <property type="entry name" value="PROKAR_LIPOPROTEIN"/>
    <property type="match status" value="1"/>
</dbReference>
<feature type="signal peptide" evidence="2">
    <location>
        <begin position="1"/>
        <end position="23"/>
    </location>
</feature>
<sequence length="61" mass="5851">MLKRTGPFLATATLLAACATAPAGMQRAAPPAHAIGAGIGGPASATGAAPAAVPTSEHRHH</sequence>
<proteinExistence type="predicted"/>
<dbReference type="RefSeq" id="WP_090664942.1">
    <property type="nucleotide sequence ID" value="NZ_FMZX01000026.1"/>
</dbReference>
<dbReference type="EMBL" id="FMZX01000026">
    <property type="protein sequence ID" value="SDE28251.1"/>
    <property type="molecule type" value="Genomic_DNA"/>
</dbReference>
<dbReference type="Proteomes" id="UP000198925">
    <property type="component" value="Unassembled WGS sequence"/>
</dbReference>
<evidence type="ECO:0000256" key="2">
    <source>
        <dbReference type="SAM" id="SignalP"/>
    </source>
</evidence>
<reference evidence="3 4" key="1">
    <citation type="submission" date="2016-10" db="EMBL/GenBank/DDBJ databases">
        <authorList>
            <person name="de Groot N.N."/>
        </authorList>
    </citation>
    <scope>NUCLEOTIDE SEQUENCE [LARGE SCALE GENOMIC DNA]</scope>
    <source>
        <strain evidence="3 4">CPCC 100156</strain>
    </source>
</reference>
<keyword evidence="4" id="KW-1185">Reference proteome</keyword>
<feature type="region of interest" description="Disordered" evidence="1">
    <location>
        <begin position="26"/>
        <end position="61"/>
    </location>
</feature>
<organism evidence="3 4">
    <name type="scientific">Belnapia rosea</name>
    <dbReference type="NCBI Taxonomy" id="938405"/>
    <lineage>
        <taxon>Bacteria</taxon>
        <taxon>Pseudomonadati</taxon>
        <taxon>Pseudomonadota</taxon>
        <taxon>Alphaproteobacteria</taxon>
        <taxon>Acetobacterales</taxon>
        <taxon>Roseomonadaceae</taxon>
        <taxon>Belnapia</taxon>
    </lineage>
</organism>
<name>A0A1G7BM81_9PROT</name>
<feature type="chain" id="PRO_5011443547" evidence="2">
    <location>
        <begin position="24"/>
        <end position="61"/>
    </location>
</feature>
<evidence type="ECO:0000313" key="3">
    <source>
        <dbReference type="EMBL" id="SDE28251.1"/>
    </source>
</evidence>
<evidence type="ECO:0000256" key="1">
    <source>
        <dbReference type="SAM" id="MobiDB-lite"/>
    </source>
</evidence>
<dbReference type="STRING" id="938405.SAMN02927895_04062"/>